<gene>
    <name evidence="1" type="ORF">AALO_G00100770</name>
</gene>
<organism evidence="1 2">
    <name type="scientific">Alosa alosa</name>
    <name type="common">allis shad</name>
    <dbReference type="NCBI Taxonomy" id="278164"/>
    <lineage>
        <taxon>Eukaryota</taxon>
        <taxon>Metazoa</taxon>
        <taxon>Chordata</taxon>
        <taxon>Craniata</taxon>
        <taxon>Vertebrata</taxon>
        <taxon>Euteleostomi</taxon>
        <taxon>Actinopterygii</taxon>
        <taxon>Neopterygii</taxon>
        <taxon>Teleostei</taxon>
        <taxon>Clupei</taxon>
        <taxon>Clupeiformes</taxon>
        <taxon>Clupeoidei</taxon>
        <taxon>Clupeidae</taxon>
        <taxon>Alosa</taxon>
    </lineage>
</organism>
<evidence type="ECO:0000313" key="1">
    <source>
        <dbReference type="EMBL" id="KAG5278604.1"/>
    </source>
</evidence>
<accession>A0AAV6GVW5</accession>
<sequence>MSYQGWVDKTAPAVARLAGAPAPYAGDPGFNFCPVVFSGSHPHSLSPKCYCIRRGELLVEIDPELGVENCELMDGQLPKVLKGRVCTCRLFILQRLIMEQFPRLFAQGSAMNFYLAEDVYASIVCYPKLWQLFILLLI</sequence>
<keyword evidence="2" id="KW-1185">Reference proteome</keyword>
<reference evidence="1" key="1">
    <citation type="submission" date="2020-10" db="EMBL/GenBank/DDBJ databases">
        <title>Chromosome-scale genome assembly of the Allis shad, Alosa alosa.</title>
        <authorList>
            <person name="Margot Z."/>
            <person name="Christophe K."/>
            <person name="Cabau C."/>
            <person name="Louis A."/>
            <person name="Berthelot C."/>
            <person name="Parey E."/>
            <person name="Roest Crollius H."/>
            <person name="Montfort J."/>
            <person name="Robinson-Rechavi M."/>
            <person name="Bucao C."/>
            <person name="Bouchez O."/>
            <person name="Gislard M."/>
            <person name="Lluch J."/>
            <person name="Milhes M."/>
            <person name="Lampietro C."/>
            <person name="Lopez Roques C."/>
            <person name="Donnadieu C."/>
            <person name="Braasch I."/>
            <person name="Desvignes T."/>
            <person name="Postlethwait J."/>
            <person name="Bobe J."/>
            <person name="Guiguen Y."/>
        </authorList>
    </citation>
    <scope>NUCLEOTIDE SEQUENCE</scope>
    <source>
        <strain evidence="1">M-15738</strain>
        <tissue evidence="1">Blood</tissue>
    </source>
</reference>
<evidence type="ECO:0000313" key="2">
    <source>
        <dbReference type="Proteomes" id="UP000823561"/>
    </source>
</evidence>
<dbReference type="AlphaFoldDB" id="A0AAV6GVW5"/>
<protein>
    <submittedName>
        <fullName evidence="1">Uncharacterized protein</fullName>
    </submittedName>
</protein>
<proteinExistence type="predicted"/>
<dbReference type="EMBL" id="JADWDJ010000007">
    <property type="protein sequence ID" value="KAG5278604.1"/>
    <property type="molecule type" value="Genomic_DNA"/>
</dbReference>
<dbReference type="Proteomes" id="UP000823561">
    <property type="component" value="Chromosome 7"/>
</dbReference>
<name>A0AAV6GVW5_9TELE</name>
<comment type="caution">
    <text evidence="1">The sequence shown here is derived from an EMBL/GenBank/DDBJ whole genome shotgun (WGS) entry which is preliminary data.</text>
</comment>